<dbReference type="AlphaFoldDB" id="A0A1M7UI91"/>
<dbReference type="Proteomes" id="UP000184428">
    <property type="component" value="Unassembled WGS sequence"/>
</dbReference>
<dbReference type="InterPro" id="IPR013207">
    <property type="entry name" value="LGFP"/>
</dbReference>
<name>A0A1M7UI91_9ACTN</name>
<gene>
    <name evidence="1" type="ORF">SAMN05660350_03291</name>
</gene>
<accession>A0A1M7UI91</accession>
<organism evidence="1 2">
    <name type="scientific">Geodermatophilus obscurus</name>
    <dbReference type="NCBI Taxonomy" id="1861"/>
    <lineage>
        <taxon>Bacteria</taxon>
        <taxon>Bacillati</taxon>
        <taxon>Actinomycetota</taxon>
        <taxon>Actinomycetes</taxon>
        <taxon>Geodermatophilales</taxon>
        <taxon>Geodermatophilaceae</taxon>
        <taxon>Geodermatophilus</taxon>
    </lineage>
</organism>
<reference evidence="1 2" key="1">
    <citation type="submission" date="2016-12" db="EMBL/GenBank/DDBJ databases">
        <authorList>
            <person name="Song W.-J."/>
            <person name="Kurnit D.M."/>
        </authorList>
    </citation>
    <scope>NUCLEOTIDE SEQUENCE [LARGE SCALE GENOMIC DNA]</scope>
    <source>
        <strain evidence="1 2">DSM 43162</strain>
    </source>
</reference>
<sequence>HDVRGAILERWRSLGAQTGMLGYPIGDDVAVPGGWRTDFAGGSIYWSAATGARMVRGAILQRYVAAGGPAVLGFPVADDGGTADGTGALVRLQGGVIYWSPKTGAHDVRGAILTHWLQQGGPTGALGFPLTDHAALPDGDGWQVRFQHGTLVERPDGTVDTTTG</sequence>
<dbReference type="Pfam" id="PF08310">
    <property type="entry name" value="LGFP"/>
    <property type="match status" value="3"/>
</dbReference>
<feature type="non-terminal residue" evidence="1">
    <location>
        <position position="1"/>
    </location>
</feature>
<evidence type="ECO:0000313" key="1">
    <source>
        <dbReference type="EMBL" id="SHN82722.1"/>
    </source>
</evidence>
<dbReference type="EMBL" id="FRDM01000019">
    <property type="protein sequence ID" value="SHN82722.1"/>
    <property type="molecule type" value="Genomic_DNA"/>
</dbReference>
<protein>
    <submittedName>
        <fullName evidence="1">LGFP repeat-containing protein</fullName>
    </submittedName>
</protein>
<proteinExistence type="predicted"/>
<dbReference type="RefSeq" id="WP_432416394.1">
    <property type="nucleotide sequence ID" value="NZ_FRDM01000019.1"/>
</dbReference>
<evidence type="ECO:0000313" key="2">
    <source>
        <dbReference type="Proteomes" id="UP000184428"/>
    </source>
</evidence>